<organism evidence="3 4">
    <name type="scientific">Diacronema lutheri</name>
    <name type="common">Unicellular marine alga</name>
    <name type="synonym">Monochrysis lutheri</name>
    <dbReference type="NCBI Taxonomy" id="2081491"/>
    <lineage>
        <taxon>Eukaryota</taxon>
        <taxon>Haptista</taxon>
        <taxon>Haptophyta</taxon>
        <taxon>Pavlovophyceae</taxon>
        <taxon>Pavlovales</taxon>
        <taxon>Pavlovaceae</taxon>
        <taxon>Diacronema</taxon>
    </lineage>
</organism>
<evidence type="ECO:0000313" key="3">
    <source>
        <dbReference type="EMBL" id="KAG8457946.1"/>
    </source>
</evidence>
<keyword evidence="2" id="KW-0732">Signal</keyword>
<feature type="chain" id="PRO_5035287643" evidence="2">
    <location>
        <begin position="22"/>
        <end position="286"/>
    </location>
</feature>
<feature type="compositionally biased region" description="Gly residues" evidence="1">
    <location>
        <begin position="253"/>
        <end position="269"/>
    </location>
</feature>
<evidence type="ECO:0000256" key="2">
    <source>
        <dbReference type="SAM" id="SignalP"/>
    </source>
</evidence>
<evidence type="ECO:0000313" key="4">
    <source>
        <dbReference type="Proteomes" id="UP000751190"/>
    </source>
</evidence>
<protein>
    <submittedName>
        <fullName evidence="3">Uncharacterized protein</fullName>
    </submittedName>
</protein>
<accession>A0A8J5X0X0</accession>
<keyword evidence="4" id="KW-1185">Reference proteome</keyword>
<feature type="signal peptide" evidence="2">
    <location>
        <begin position="1"/>
        <end position="21"/>
    </location>
</feature>
<dbReference type="AlphaFoldDB" id="A0A8J5X0X0"/>
<evidence type="ECO:0000256" key="1">
    <source>
        <dbReference type="SAM" id="MobiDB-lite"/>
    </source>
</evidence>
<comment type="caution">
    <text evidence="3">The sequence shown here is derived from an EMBL/GenBank/DDBJ whole genome shotgun (WGS) entry which is preliminary data.</text>
</comment>
<dbReference type="Proteomes" id="UP000751190">
    <property type="component" value="Unassembled WGS sequence"/>
</dbReference>
<name>A0A8J5X0X0_DIALT</name>
<dbReference type="EMBL" id="JAGTXO010000060">
    <property type="protein sequence ID" value="KAG8457946.1"/>
    <property type="molecule type" value="Genomic_DNA"/>
</dbReference>
<reference evidence="3" key="1">
    <citation type="submission" date="2021-05" db="EMBL/GenBank/DDBJ databases">
        <title>The genome of the haptophyte Pavlova lutheri (Diacronema luteri, Pavlovales) - a model for lipid biosynthesis in eukaryotic algae.</title>
        <authorList>
            <person name="Hulatt C.J."/>
            <person name="Posewitz M.C."/>
        </authorList>
    </citation>
    <scope>NUCLEOTIDE SEQUENCE</scope>
    <source>
        <strain evidence="3">NIVA-4/92</strain>
    </source>
</reference>
<feature type="region of interest" description="Disordered" evidence="1">
    <location>
        <begin position="252"/>
        <end position="286"/>
    </location>
</feature>
<sequence length="286" mass="29416">MAGRRGAWALLVAVGVRGAGARGAAHPVCAHALACASDRLTELSATLLDDAAAAELAVPAGSFRARADGVRAACVAEFERACAARVAAGGARATLWARLAASHELAARTADALEPAVRAQLAVLADAAADDFDAAQLRVVPGTEAYAGELLRARRSAQRAFARAARGCVPRALRAPRLRSAVRRAAADVDARLGAEAERLVRLSPAMTPPVEMVVEKWYRRLAWQLLAIAINLAQAQAQDWWGRRAQRRALARGGGGGGSVGDGGGGRSARGAVRGAGTAPSGPAF</sequence>
<proteinExistence type="predicted"/>
<gene>
    <name evidence="3" type="ORF">KFE25_012012</name>
</gene>